<dbReference type="InterPro" id="IPR057589">
    <property type="entry name" value="GT_PLOD"/>
</dbReference>
<dbReference type="GO" id="GO:0008475">
    <property type="term" value="F:procollagen-lysine 5-dioxygenase activity"/>
    <property type="evidence" value="ECO:0007669"/>
    <property type="project" value="UniProtKB-EC"/>
</dbReference>
<keyword evidence="12" id="KW-0325">Glycoprotein</keyword>
<dbReference type="InterPro" id="IPR005123">
    <property type="entry name" value="Oxoglu/Fe-dep_dioxygenase_dom"/>
</dbReference>
<keyword evidence="9" id="KW-0560">Oxidoreductase</keyword>
<sequence length="711" mass="82883">MIPTLAWCCESKLMMCLLCSLLHAENLLVLTVATKQTEGFRRFRRSAQFFNYKIQVLGLDEEWKGGDDKKPAGGGQKVRLLKSALKQHADKEDLIILFTESYDVLFASGPTELLKKFKQAKSKVVFSAENYIYPDRKLEAKYPPVRDGKRFLGSGGFIGYAPNLKKLVEEWKGKDDDSDQLFYTKIFLDPEKRENINISLDHRSRIFQNLNGALDEVVLKFENARVRARNLLYDTLPVIIHGNGPTKLQLNYLGNYIPQIWTFETGCTVCDEGLRSLTGIKDEALPMILIGIFIEQPTPFLSQFFLRLRNLHYPKQRIQIFIHNHVSKVGQRKEYLAMKVIGPDDEMENAEARNLGMDLCRKDPDCDYYFSLDAEVVLKNTETLRILIEQNKSVIAPLVSRHEKLWSNFWGALSPDGYYARSEDYVDIVQRRRFIVSRMKIKSRRHWEIVHCFNFTVARKKYEMWKQNLIVFSVLQGVFMYLTNRHQFGHILSLENYQTSHLHNDLWQIFSNPEDWREKYIHENYTAALKGKLVEMPCPDVYWFPIFTDTACDELVEEMEHYGKWSTGDNTDSRIQGGYENVPTIDIHMNQIGFEREWYKFLLDYIAPITEKLYPGYYTKFELAFVVRYKPDEQPSLMPHHDASTFTINIALNRVGIDYEGGGCRFLRYNCSIRAPRKGWTLMHPGRLTHYHEGLPTTKGTRYIAVSFIDP</sequence>
<evidence type="ECO:0000313" key="20">
    <source>
        <dbReference type="Proteomes" id="UP000001645"/>
    </source>
</evidence>
<dbReference type="PROSITE" id="PS01325">
    <property type="entry name" value="LYS_HYDROXYLASE"/>
    <property type="match status" value="1"/>
</dbReference>
<evidence type="ECO:0000256" key="13">
    <source>
        <dbReference type="ARBA" id="ARBA00037819"/>
    </source>
</evidence>
<dbReference type="Gene3D" id="2.60.120.620">
    <property type="entry name" value="q2cbj1_9rhob like domain"/>
    <property type="match status" value="1"/>
</dbReference>
<dbReference type="Ensembl" id="ENSMGAT00000033658.1">
    <property type="protein sequence ID" value="ENSMGAP00000026154.1"/>
    <property type="gene ID" value="ENSMGAG00000006085.2"/>
</dbReference>
<evidence type="ECO:0000256" key="2">
    <source>
        <dbReference type="ARBA" id="ARBA00001961"/>
    </source>
</evidence>
<feature type="chain" id="PRO_5032819662" description="Procollagen-lysine,2-oxoglutarate 5-dioxygenase 1" evidence="17">
    <location>
        <begin position="25"/>
        <end position="711"/>
    </location>
</feature>
<dbReference type="InterPro" id="IPR050757">
    <property type="entry name" value="Collagen_mod_GT25"/>
</dbReference>
<evidence type="ECO:0000256" key="12">
    <source>
        <dbReference type="ARBA" id="ARBA00023180"/>
    </source>
</evidence>
<dbReference type="InterPro" id="IPR001006">
    <property type="entry name" value="Procol_lys_dOase"/>
</dbReference>
<keyword evidence="11" id="KW-0472">Membrane</keyword>
<dbReference type="GO" id="GO:0005506">
    <property type="term" value="F:iron ion binding"/>
    <property type="evidence" value="ECO:0007669"/>
    <property type="project" value="InterPro"/>
</dbReference>
<dbReference type="PANTHER" id="PTHR10730:SF5">
    <property type="entry name" value="PROCOLLAGEN-LYSINE,2-OXOGLUTARATE 5-DIOXYGENASE 1"/>
    <property type="match status" value="1"/>
</dbReference>
<comment type="cofactor">
    <cofactor evidence="1">
        <name>Fe(2+)</name>
        <dbReference type="ChEBI" id="CHEBI:29033"/>
    </cofactor>
</comment>
<reference evidence="19" key="3">
    <citation type="submission" date="2025-09" db="UniProtKB">
        <authorList>
            <consortium name="Ensembl"/>
        </authorList>
    </citation>
    <scope>IDENTIFICATION</scope>
</reference>
<evidence type="ECO:0000256" key="16">
    <source>
        <dbReference type="ARBA" id="ARBA00047930"/>
    </source>
</evidence>
<reference evidence="19" key="2">
    <citation type="submission" date="2025-08" db="UniProtKB">
        <authorList>
            <consortium name="Ensembl"/>
        </authorList>
    </citation>
    <scope>IDENTIFICATION</scope>
</reference>
<comment type="catalytic activity">
    <reaction evidence="16">
        <text>L-lysyl-[collagen] + 2-oxoglutarate + O2 = (5R)-5-hydroxy-L-lysyl-[collagen] + succinate + CO2</text>
        <dbReference type="Rhea" id="RHEA:16569"/>
        <dbReference type="Rhea" id="RHEA-COMP:12751"/>
        <dbReference type="Rhea" id="RHEA-COMP:12752"/>
        <dbReference type="ChEBI" id="CHEBI:15379"/>
        <dbReference type="ChEBI" id="CHEBI:16526"/>
        <dbReference type="ChEBI" id="CHEBI:16810"/>
        <dbReference type="ChEBI" id="CHEBI:29969"/>
        <dbReference type="ChEBI" id="CHEBI:30031"/>
        <dbReference type="ChEBI" id="CHEBI:133442"/>
        <dbReference type="EC" id="1.14.11.4"/>
    </reaction>
</comment>
<evidence type="ECO:0000256" key="3">
    <source>
        <dbReference type="ARBA" id="ARBA00012264"/>
    </source>
</evidence>
<keyword evidence="4" id="KW-0479">Metal-binding</keyword>
<evidence type="ECO:0000256" key="9">
    <source>
        <dbReference type="ARBA" id="ARBA00023002"/>
    </source>
</evidence>
<dbReference type="InterPro" id="IPR029044">
    <property type="entry name" value="Nucleotide-diphossugar_trans"/>
</dbReference>
<reference evidence="19 20" key="1">
    <citation type="journal article" date="2010" name="PLoS Biol.">
        <title>Multi-platform next-generation sequencing of the domestic turkey (Meleagris gallopavo): genome assembly and analysis.</title>
        <authorList>
            <person name="Dalloul R.A."/>
            <person name="Long J.A."/>
            <person name="Zimin A.V."/>
            <person name="Aslam L."/>
            <person name="Beal K."/>
            <person name="Blomberg L.A."/>
            <person name="Bouffard P."/>
            <person name="Burt D.W."/>
            <person name="Crasta O."/>
            <person name="Crooijmans R.P."/>
            <person name="Cooper K."/>
            <person name="Coulombe R.A."/>
            <person name="De S."/>
            <person name="Delany M.E."/>
            <person name="Dodgson J.B."/>
            <person name="Dong J.J."/>
            <person name="Evans C."/>
            <person name="Frederickson K.M."/>
            <person name="Flicek P."/>
            <person name="Florea L."/>
            <person name="Folkerts O."/>
            <person name="Groenen M.A."/>
            <person name="Harkins T.T."/>
            <person name="Herrero J."/>
            <person name="Hoffmann S."/>
            <person name="Megens H.J."/>
            <person name="Jiang A."/>
            <person name="de Jong P."/>
            <person name="Kaiser P."/>
            <person name="Kim H."/>
            <person name="Kim K.W."/>
            <person name="Kim S."/>
            <person name="Langenberger D."/>
            <person name="Lee M.K."/>
            <person name="Lee T."/>
            <person name="Mane S."/>
            <person name="Marcais G."/>
            <person name="Marz M."/>
            <person name="McElroy A.P."/>
            <person name="Modise T."/>
            <person name="Nefedov M."/>
            <person name="Notredame C."/>
            <person name="Paton I.R."/>
            <person name="Payne W.S."/>
            <person name="Pertea G."/>
            <person name="Prickett D."/>
            <person name="Puiu D."/>
            <person name="Qioa D."/>
            <person name="Raineri E."/>
            <person name="Ruffier M."/>
            <person name="Salzberg S.L."/>
            <person name="Schatz M.C."/>
            <person name="Scheuring C."/>
            <person name="Schmidt C.J."/>
            <person name="Schroeder S."/>
            <person name="Searle S.M."/>
            <person name="Smith E.J."/>
            <person name="Smith J."/>
            <person name="Sonstegard T.S."/>
            <person name="Stadler P.F."/>
            <person name="Tafer H."/>
            <person name="Tu Z.J."/>
            <person name="Van Tassell C.P."/>
            <person name="Vilella A.J."/>
            <person name="Williams K.P."/>
            <person name="Yorke J.A."/>
            <person name="Zhang L."/>
            <person name="Zhang H.B."/>
            <person name="Zhang X."/>
            <person name="Zhang Y."/>
            <person name="Reed K.M."/>
        </authorList>
    </citation>
    <scope>NUCLEOTIDE SEQUENCE [LARGE SCALE GENOMIC DNA]</scope>
</reference>
<organism evidence="19 20">
    <name type="scientific">Meleagris gallopavo</name>
    <name type="common">Wild turkey</name>
    <dbReference type="NCBI Taxonomy" id="9103"/>
    <lineage>
        <taxon>Eukaryota</taxon>
        <taxon>Metazoa</taxon>
        <taxon>Chordata</taxon>
        <taxon>Craniata</taxon>
        <taxon>Vertebrata</taxon>
        <taxon>Euteleostomi</taxon>
        <taxon>Archelosauria</taxon>
        <taxon>Archosauria</taxon>
        <taxon>Dinosauria</taxon>
        <taxon>Saurischia</taxon>
        <taxon>Theropoda</taxon>
        <taxon>Coelurosauria</taxon>
        <taxon>Aves</taxon>
        <taxon>Neognathae</taxon>
        <taxon>Galloanserae</taxon>
        <taxon>Galliformes</taxon>
        <taxon>Phasianidae</taxon>
        <taxon>Meleagridinae</taxon>
        <taxon>Meleagris</taxon>
    </lineage>
</organism>
<dbReference type="Bgee" id="ENSMGAG00000006085">
    <property type="expression patterns" value="Expressed in pancreas and 17 other cell types or tissues"/>
</dbReference>
<dbReference type="InterPro" id="IPR044861">
    <property type="entry name" value="IPNS-like_FE2OG_OXY"/>
</dbReference>
<dbReference type="Pfam" id="PF25342">
    <property type="entry name" value="GT_PLOD"/>
    <property type="match status" value="1"/>
</dbReference>
<evidence type="ECO:0000256" key="6">
    <source>
        <dbReference type="ARBA" id="ARBA00022824"/>
    </source>
</evidence>
<evidence type="ECO:0000256" key="11">
    <source>
        <dbReference type="ARBA" id="ARBA00023136"/>
    </source>
</evidence>
<keyword evidence="8" id="KW-0223">Dioxygenase</keyword>
<proteinExistence type="predicted"/>
<dbReference type="AlphaFoldDB" id="A0A803Y307"/>
<dbReference type="GO" id="GO:0030867">
    <property type="term" value="C:rough endoplasmic reticulum membrane"/>
    <property type="evidence" value="ECO:0007669"/>
    <property type="project" value="UniProtKB-SubCell"/>
</dbReference>
<dbReference type="SMART" id="SM00702">
    <property type="entry name" value="P4Hc"/>
    <property type="match status" value="1"/>
</dbReference>
<dbReference type="GO" id="GO:0031418">
    <property type="term" value="F:L-ascorbic acid binding"/>
    <property type="evidence" value="ECO:0007669"/>
    <property type="project" value="UniProtKB-KW"/>
</dbReference>
<feature type="domain" description="Fe2OG dioxygenase" evidence="18">
    <location>
        <begin position="620"/>
        <end position="711"/>
    </location>
</feature>
<dbReference type="Pfam" id="PF25238">
    <property type="entry name" value="OGFOD2-like"/>
    <property type="match status" value="1"/>
</dbReference>
<dbReference type="Proteomes" id="UP000001645">
    <property type="component" value="Chromosome 23"/>
</dbReference>
<evidence type="ECO:0000256" key="17">
    <source>
        <dbReference type="SAM" id="SignalP"/>
    </source>
</evidence>
<evidence type="ECO:0000256" key="1">
    <source>
        <dbReference type="ARBA" id="ARBA00001954"/>
    </source>
</evidence>
<evidence type="ECO:0000259" key="18">
    <source>
        <dbReference type="PROSITE" id="PS51471"/>
    </source>
</evidence>
<comment type="cofactor">
    <cofactor evidence="2">
        <name>L-ascorbate</name>
        <dbReference type="ChEBI" id="CHEBI:38290"/>
    </cofactor>
</comment>
<dbReference type="InterPro" id="IPR006620">
    <property type="entry name" value="Pro_4_hyd_alph"/>
</dbReference>
<dbReference type="Pfam" id="PF03171">
    <property type="entry name" value="2OG-FeII_Oxy"/>
    <property type="match status" value="1"/>
</dbReference>
<evidence type="ECO:0000256" key="8">
    <source>
        <dbReference type="ARBA" id="ARBA00022964"/>
    </source>
</evidence>
<feature type="signal peptide" evidence="17">
    <location>
        <begin position="1"/>
        <end position="24"/>
    </location>
</feature>
<gene>
    <name evidence="19" type="primary">PLOD1</name>
</gene>
<evidence type="ECO:0000256" key="10">
    <source>
        <dbReference type="ARBA" id="ARBA00023004"/>
    </source>
</evidence>
<name>A0A803Y307_MELGA</name>
<evidence type="ECO:0000256" key="5">
    <source>
        <dbReference type="ARBA" id="ARBA00022729"/>
    </source>
</evidence>
<accession>A0A803Y307</accession>
<comment type="subcellular location">
    <subcellularLocation>
        <location evidence="13">Rough endoplasmic reticulum membrane</location>
        <topology evidence="13">Peripheral membrane protein</topology>
        <orientation evidence="13">Lumenal side</orientation>
    </subcellularLocation>
</comment>
<dbReference type="PANTHER" id="PTHR10730">
    <property type="entry name" value="PROCOLLAGEN-LYSINE,2-OXOGLUTARATE 5-DIOXYGENASE/GLYCOSYLTRANSFERASE 25 FAMILY MEMBER"/>
    <property type="match status" value="1"/>
</dbReference>
<keyword evidence="20" id="KW-1185">Reference proteome</keyword>
<keyword evidence="5 17" id="KW-0732">Signal</keyword>
<dbReference type="CDD" id="cd23004">
    <property type="entry name" value="GT_LH1"/>
    <property type="match status" value="1"/>
</dbReference>
<evidence type="ECO:0000256" key="15">
    <source>
        <dbReference type="ARBA" id="ARBA00042560"/>
    </source>
</evidence>
<protein>
    <recommendedName>
        <fullName evidence="14">Procollagen-lysine,2-oxoglutarate 5-dioxygenase 1</fullName>
        <ecNumber evidence="3">1.14.11.4</ecNumber>
    </recommendedName>
    <alternativeName>
        <fullName evidence="15">Lysyl hydroxylase 1</fullName>
    </alternativeName>
</protein>
<keyword evidence="6" id="KW-0256">Endoplasmic reticulum</keyword>
<dbReference type="SUPFAM" id="SSF53448">
    <property type="entry name" value="Nucleotide-diphospho-sugar transferases"/>
    <property type="match status" value="1"/>
</dbReference>
<dbReference type="EC" id="1.14.11.4" evidence="3"/>
<keyword evidence="7" id="KW-0847">Vitamin C</keyword>
<evidence type="ECO:0000313" key="19">
    <source>
        <dbReference type="Ensembl" id="ENSMGAP00000026154.1"/>
    </source>
</evidence>
<evidence type="ECO:0000256" key="4">
    <source>
        <dbReference type="ARBA" id="ARBA00022723"/>
    </source>
</evidence>
<evidence type="ECO:0000256" key="7">
    <source>
        <dbReference type="ARBA" id="ARBA00022896"/>
    </source>
</evidence>
<evidence type="ECO:0000256" key="14">
    <source>
        <dbReference type="ARBA" id="ARBA00040791"/>
    </source>
</evidence>
<keyword evidence="10" id="KW-0408">Iron</keyword>
<dbReference type="GeneTree" id="ENSGT01030000234558"/>
<dbReference type="FunFam" id="2.60.120.620:FF:000004">
    <property type="entry name" value="Procollagen-lysine,2-oxoglutarate 5-dioxygenase 2"/>
    <property type="match status" value="1"/>
</dbReference>
<dbReference type="PROSITE" id="PS51471">
    <property type="entry name" value="FE2OG_OXY"/>
    <property type="match status" value="1"/>
</dbReference>